<evidence type="ECO:0000313" key="1">
    <source>
        <dbReference type="EMBL" id="EXI86886.1"/>
    </source>
</evidence>
<dbReference type="PATRIC" id="fig|1454004.3.peg.2972"/>
<dbReference type="eggNOG" id="COG0861">
    <property type="taxonomic scope" value="Bacteria"/>
</dbReference>
<name>A0A011PH31_ACCRE</name>
<gene>
    <name evidence="1" type="primary">alx_2</name>
    <name evidence="1" type="ORF">AW11_02879</name>
</gene>
<evidence type="ECO:0000313" key="2">
    <source>
        <dbReference type="Proteomes" id="UP000022141"/>
    </source>
</evidence>
<organism evidence="1 2">
    <name type="scientific">Accumulibacter regalis</name>
    <dbReference type="NCBI Taxonomy" id="522306"/>
    <lineage>
        <taxon>Bacteria</taxon>
        <taxon>Pseudomonadati</taxon>
        <taxon>Pseudomonadota</taxon>
        <taxon>Betaproteobacteria</taxon>
        <taxon>Candidatus Accumulibacter</taxon>
    </lineage>
</organism>
<keyword evidence="2" id="KW-1185">Reference proteome</keyword>
<protein>
    <submittedName>
        <fullName evidence="1">Inner membrane protein alx</fullName>
    </submittedName>
</protein>
<proteinExistence type="predicted"/>
<comment type="caution">
    <text evidence="1">The sequence shown here is derived from an EMBL/GenBank/DDBJ whole genome shotgun (WGS) entry which is preliminary data.</text>
</comment>
<sequence length="89" mass="10099">MEKCPLLRWLRVHLRITPTFHSESLVVCQNGILWAPPMFLVLILVEATNVVFAIDSIPSIFLPPQVASATPMAVSSAWCSIVRRRFRRP</sequence>
<dbReference type="AlphaFoldDB" id="A0A011PH31"/>
<reference evidence="1" key="1">
    <citation type="submission" date="2014-02" db="EMBL/GenBank/DDBJ databases">
        <title>Expanding our view of genomic diversity in Candidatus Accumulibacter clades.</title>
        <authorList>
            <person name="Skennerton C.T."/>
            <person name="Barr J.J."/>
            <person name="Slater F.R."/>
            <person name="Bond P.L."/>
            <person name="Tyson G.W."/>
        </authorList>
    </citation>
    <scope>NUCLEOTIDE SEQUENCE [LARGE SCALE GENOMIC DNA]</scope>
</reference>
<dbReference type="Proteomes" id="UP000022141">
    <property type="component" value="Unassembled WGS sequence"/>
</dbReference>
<dbReference type="EMBL" id="JEMY01000039">
    <property type="protein sequence ID" value="EXI86886.1"/>
    <property type="molecule type" value="Genomic_DNA"/>
</dbReference>
<accession>A0A011PH31</accession>
<dbReference type="STRING" id="1454004.AW11_02879"/>